<evidence type="ECO:0000313" key="2">
    <source>
        <dbReference type="Proteomes" id="UP000596351"/>
    </source>
</evidence>
<geneLocation type="plasmid" evidence="1 2">
    <name>p2</name>
</geneLocation>
<organism evidence="1 2">
    <name type="scientific">Rhizobium rosettiformans</name>
    <dbReference type="NCBI Taxonomy" id="1368430"/>
    <lineage>
        <taxon>Bacteria</taxon>
        <taxon>Pseudomonadati</taxon>
        <taxon>Pseudomonadota</taxon>
        <taxon>Alphaproteobacteria</taxon>
        <taxon>Hyphomicrobiales</taxon>
        <taxon>Rhizobiaceae</taxon>
        <taxon>Rhizobium/Agrobacterium group</taxon>
        <taxon>Rhizobium</taxon>
    </lineage>
</organism>
<dbReference type="Proteomes" id="UP000596351">
    <property type="component" value="Plasmid p2"/>
</dbReference>
<keyword evidence="2" id="KW-1185">Reference proteome</keyword>
<evidence type="ECO:0000313" key="1">
    <source>
        <dbReference type="EMBL" id="QRF54661.1"/>
    </source>
</evidence>
<proteinExistence type="predicted"/>
<name>A0ABX7F4L0_9HYPH</name>
<dbReference type="EMBL" id="CP032407">
    <property type="protein sequence ID" value="QRF54661.1"/>
    <property type="molecule type" value="Genomic_DNA"/>
</dbReference>
<accession>A0ABX7F4L0</accession>
<gene>
    <name evidence="1" type="ORF">D4A92_24380</name>
</gene>
<reference evidence="1 2" key="1">
    <citation type="submission" date="2018-09" db="EMBL/GenBank/DDBJ databases">
        <title>Rhizobium sp. MAE2-X.</title>
        <authorList>
            <person name="Lee Y."/>
            <person name="Jeon C.O."/>
        </authorList>
    </citation>
    <scope>NUCLEOTIDE SEQUENCE [LARGE SCALE GENOMIC DNA]</scope>
    <source>
        <strain evidence="1 2">MAE2-X</strain>
        <plasmid evidence="1 2">p2</plasmid>
    </source>
</reference>
<keyword evidence="1" id="KW-0614">Plasmid</keyword>
<protein>
    <submittedName>
        <fullName evidence="1">Uncharacterized protein</fullName>
    </submittedName>
</protein>
<sequence>MIHDVAKKLNSVLTAEDLALLEKAFVRMCELRGVSPASPSAQESAKVLIHLYQSGIRSRYQLVAMLTGQKFP</sequence>